<dbReference type="Pfam" id="PF14637">
    <property type="entry name" value="FNIP_M"/>
    <property type="match status" value="1"/>
</dbReference>
<sequence>MMPLLDKIISSRNTTKRRKDAVYSEFLRNCGFQADDRNLVKFNTDQVRILLFQECEWRGKKLLFDSIAVKKINSIKSQKNELNNDLESKNESHVEIVDGITYEHEKVARDDVKLLSEMVFGTVAMTYRGPSFKVHAIDTPPCIMCTKIFSAPEHNACKQINNRHSDEILGQFMNIDSNSSDGSLRTYLSYPSSVNSSGNSLIPDTRKNSTSSSNGSGWTMDTLSPPGSSQSLESSGSSGIGSLSSLRRRWLRAVSTSLSHSESNELCLYGGQQHAGDANNPNYDNPDDHEFHIRRHKTRLGLVMLVQLTAGYERKMEETLLEHITFLEGMLDRLCCTCFEKSSSTSCGYSQSKGKGKGKGKTNNNVINKSLIARMYRASTNCTLWLLRLLTDSSRSPTPLLWHDILLNSTVPAEIRITTLYHELQKMFWLVDNLDTKSTNFFLSTVITAVLTCHLGWVHTVLSSQDRQLVKKLGKQYPCNPLWTQLGDLYGAVGNPMKLVHTVIAGDPDKVELINAVLTFLSYFVRSGIVEKKREYRCPHQKDVQEAIVVLEKARKRQPKLQERVRSCSKFMHESSASRSSTWHQDELLKLNLSSPWNKTSSLAMKRSETFEKNLNAFGSFVKESSELQRSKLSIFKEEYKASEVKIIVSESPPTEITVDKKHLQTASQFHNFESTKKYELDISLQLAKGKSDNESYTLKSIDNLKNFEKAKMFELSNTLDGVFQNIKVATVQTNQPRSFDKILKIDLDESKKVDSKILTTGSPKNSSPTNFGMHKKFEGITSKFISNTKKNASTLSYEYANLSNTEARKLYSDYFEDNNIDSDTYNGTNATSHSIGTKIEKQSRVLWTLGEEEKPPNISVLHRPSSRCNCQSSFTFTRVPSTSAQLPEGVLRKIIQRNFPESSKSIQSGPECSSTERSMGFCLKCNRNSDYSTPQNYESNKLLLETPTNATEVLRSCNTSGRTSDSNRNNVKNGTAKIERYNSLEALIEANGVVELPMPRSKKILNDKMERKERAGFPSTLLHRKVYDGIDSEDIVAYTWGLVMQGLIKRKKKRKRKSEDFTTMQDQKQKELEKGKEGDSDDNKEWWHCMREEVNLASRFSLVDEPVTEAMCILADLDSWQVGILSNHLPSQNPPVRVGMSRLVANMLEAFSYVWKKYRSPIHCVEVLESKLREMWLRSKALSESLMSMEECEASIANLNIDLDLDAADIPLLLAVATTHSPRLAHRFGISLV</sequence>
<evidence type="ECO:0000256" key="1">
    <source>
        <dbReference type="ARBA" id="ARBA00004496"/>
    </source>
</evidence>
<feature type="region of interest" description="Disordered" evidence="3">
    <location>
        <begin position="1055"/>
        <end position="1083"/>
    </location>
</feature>
<feature type="domain" description="UDENN FNIP1/2-type" evidence="4">
    <location>
        <begin position="42"/>
        <end position="1221"/>
    </location>
</feature>
<keyword evidence="2" id="KW-0963">Cytoplasm</keyword>
<dbReference type="InterPro" id="IPR037545">
    <property type="entry name" value="DENN_FNIP1/2"/>
</dbReference>
<dbReference type="KEGG" id="ccin:107271645"/>
<evidence type="ECO:0000256" key="2">
    <source>
        <dbReference type="ARBA" id="ARBA00022490"/>
    </source>
</evidence>
<dbReference type="RefSeq" id="XP_015603351.1">
    <property type="nucleotide sequence ID" value="XM_015747865.2"/>
</dbReference>
<dbReference type="InterPro" id="IPR028085">
    <property type="entry name" value="FNIP_mid_dom"/>
</dbReference>
<dbReference type="GO" id="GO:0042030">
    <property type="term" value="F:ATPase inhibitor activity"/>
    <property type="evidence" value="ECO:0007669"/>
    <property type="project" value="TreeGrafter"/>
</dbReference>
<dbReference type="InterPro" id="IPR028084">
    <property type="entry name" value="FNIP_N_dom"/>
</dbReference>
<evidence type="ECO:0000259" key="4">
    <source>
        <dbReference type="PROSITE" id="PS51836"/>
    </source>
</evidence>
<organism evidence="5 6">
    <name type="scientific">Cephus cinctus</name>
    <name type="common">Wheat stem sawfly</name>
    <dbReference type="NCBI Taxonomy" id="211228"/>
    <lineage>
        <taxon>Eukaryota</taxon>
        <taxon>Metazoa</taxon>
        <taxon>Ecdysozoa</taxon>
        <taxon>Arthropoda</taxon>
        <taxon>Hexapoda</taxon>
        <taxon>Insecta</taxon>
        <taxon>Pterygota</taxon>
        <taxon>Neoptera</taxon>
        <taxon>Endopterygota</taxon>
        <taxon>Hymenoptera</taxon>
        <taxon>Cephoidea</taxon>
        <taxon>Cephidae</taxon>
        <taxon>Cephus</taxon>
    </lineage>
</organism>
<proteinExistence type="predicted"/>
<gene>
    <name evidence="6" type="primary">LOC107271645</name>
</gene>
<dbReference type="PANTHER" id="PTHR21634">
    <property type="entry name" value="RE13835P"/>
    <property type="match status" value="1"/>
</dbReference>
<dbReference type="GO" id="GO:0005737">
    <property type="term" value="C:cytoplasm"/>
    <property type="evidence" value="ECO:0007669"/>
    <property type="project" value="UniProtKB-SubCell"/>
</dbReference>
<dbReference type="Pfam" id="PF14636">
    <property type="entry name" value="FNIP_N"/>
    <property type="match status" value="1"/>
</dbReference>
<dbReference type="InterPro" id="IPR028086">
    <property type="entry name" value="FNIP_C_dom"/>
</dbReference>
<dbReference type="GeneID" id="107271645"/>
<dbReference type="PANTHER" id="PTHR21634:SF9">
    <property type="entry name" value="RE13835P"/>
    <property type="match status" value="1"/>
</dbReference>
<feature type="compositionally biased region" description="Low complexity" evidence="3">
    <location>
        <begin position="208"/>
        <end position="242"/>
    </location>
</feature>
<reference evidence="6" key="1">
    <citation type="submission" date="2025-08" db="UniProtKB">
        <authorList>
            <consortium name="RefSeq"/>
        </authorList>
    </citation>
    <scope>IDENTIFICATION</scope>
</reference>
<evidence type="ECO:0000313" key="5">
    <source>
        <dbReference type="Proteomes" id="UP000694920"/>
    </source>
</evidence>
<dbReference type="AlphaFoldDB" id="A0AAJ7C854"/>
<keyword evidence="5" id="KW-1185">Reference proteome</keyword>
<accession>A0AAJ7C854</accession>
<protein>
    <submittedName>
        <fullName evidence="6">Uncharacterized protein LOC107271645 isoform X1</fullName>
    </submittedName>
</protein>
<dbReference type="GO" id="GO:0051087">
    <property type="term" value="F:protein-folding chaperone binding"/>
    <property type="evidence" value="ECO:0007669"/>
    <property type="project" value="TreeGrafter"/>
</dbReference>
<comment type="subcellular location">
    <subcellularLocation>
        <location evidence="1">Cytoplasm</location>
    </subcellularLocation>
</comment>
<evidence type="ECO:0000256" key="3">
    <source>
        <dbReference type="SAM" id="MobiDB-lite"/>
    </source>
</evidence>
<dbReference type="Pfam" id="PF14638">
    <property type="entry name" value="FNIP_C"/>
    <property type="match status" value="1"/>
</dbReference>
<dbReference type="PROSITE" id="PS51836">
    <property type="entry name" value="DENN_FNIP12"/>
    <property type="match status" value="1"/>
</dbReference>
<dbReference type="Proteomes" id="UP000694920">
    <property type="component" value="Unplaced"/>
</dbReference>
<evidence type="ECO:0000313" key="6">
    <source>
        <dbReference type="RefSeq" id="XP_015603351.1"/>
    </source>
</evidence>
<feature type="region of interest" description="Disordered" evidence="3">
    <location>
        <begin position="193"/>
        <end position="242"/>
    </location>
</feature>
<name>A0AAJ7C854_CEPCN</name>
<feature type="compositionally biased region" description="Basic and acidic residues" evidence="3">
    <location>
        <begin position="1068"/>
        <end position="1083"/>
    </location>
</feature>